<gene>
    <name evidence="3" type="ORF">MKW94_011581</name>
</gene>
<evidence type="ECO:0000259" key="2">
    <source>
        <dbReference type="PROSITE" id="PS51806"/>
    </source>
</evidence>
<dbReference type="PANTHER" id="PTHR46354">
    <property type="entry name" value="DOG1 DOMAIN-CONTAINING PROTEIN"/>
    <property type="match status" value="1"/>
</dbReference>
<reference evidence="3" key="1">
    <citation type="submission" date="2022-03" db="EMBL/GenBank/DDBJ databases">
        <title>A functionally conserved STORR gene fusion in Papaver species that diverged 16.8 million years ago.</title>
        <authorList>
            <person name="Catania T."/>
        </authorList>
    </citation>
    <scope>NUCLEOTIDE SEQUENCE</scope>
    <source>
        <strain evidence="3">S-191538</strain>
    </source>
</reference>
<name>A0AA41VQ40_PAPNU</name>
<keyword evidence="4" id="KW-1185">Reference proteome</keyword>
<dbReference type="GO" id="GO:0006351">
    <property type="term" value="P:DNA-templated transcription"/>
    <property type="evidence" value="ECO:0007669"/>
    <property type="project" value="InterPro"/>
</dbReference>
<organism evidence="3 4">
    <name type="scientific">Papaver nudicaule</name>
    <name type="common">Iceland poppy</name>
    <dbReference type="NCBI Taxonomy" id="74823"/>
    <lineage>
        <taxon>Eukaryota</taxon>
        <taxon>Viridiplantae</taxon>
        <taxon>Streptophyta</taxon>
        <taxon>Embryophyta</taxon>
        <taxon>Tracheophyta</taxon>
        <taxon>Spermatophyta</taxon>
        <taxon>Magnoliopsida</taxon>
        <taxon>Ranunculales</taxon>
        <taxon>Papaveraceae</taxon>
        <taxon>Papaveroideae</taxon>
        <taxon>Papaver</taxon>
    </lineage>
</organism>
<sequence>MSHHNQQQREQEQQNSSDEDNNIRRQGNSGEIPFEEFLDGWLVRQQNYLDELIHTNANSTEIPEDQLKALISRVLGHYQQYYEAKSIASRRDVFVLFSPPWFSTYERTFLWIAGFKPGLLLRILNKAVKDLSEDQSSRVRRIDTETKVAERELNQEMAAIQERVVSPELVDLARRGGRLIDGETLDRDSEFQCLKEAMEAVVVAADYLRVTVTRNIVEVLNPMQAISFLAGATQLQVRIRVWGSQMERRRTN</sequence>
<evidence type="ECO:0000256" key="1">
    <source>
        <dbReference type="SAM" id="MobiDB-lite"/>
    </source>
</evidence>
<accession>A0AA41VQ40</accession>
<proteinExistence type="predicted"/>
<dbReference type="Pfam" id="PF14144">
    <property type="entry name" value="DOG1"/>
    <property type="match status" value="1"/>
</dbReference>
<dbReference type="GO" id="GO:0043565">
    <property type="term" value="F:sequence-specific DNA binding"/>
    <property type="evidence" value="ECO:0007669"/>
    <property type="project" value="InterPro"/>
</dbReference>
<dbReference type="AlphaFoldDB" id="A0AA41VQ40"/>
<evidence type="ECO:0000313" key="3">
    <source>
        <dbReference type="EMBL" id="MCL7045416.1"/>
    </source>
</evidence>
<feature type="region of interest" description="Disordered" evidence="1">
    <location>
        <begin position="1"/>
        <end position="28"/>
    </location>
</feature>
<dbReference type="Proteomes" id="UP001177140">
    <property type="component" value="Unassembled WGS sequence"/>
</dbReference>
<comment type="caution">
    <text evidence="3">The sequence shown here is derived from an EMBL/GenBank/DDBJ whole genome shotgun (WGS) entry which is preliminary data.</text>
</comment>
<dbReference type="InterPro" id="IPR051886">
    <property type="entry name" value="Seed_Dev/Stress_Resp_Reg"/>
</dbReference>
<feature type="domain" description="DOG1" evidence="2">
    <location>
        <begin position="31"/>
        <end position="249"/>
    </location>
</feature>
<dbReference type="EMBL" id="JAJJMA010269593">
    <property type="protein sequence ID" value="MCL7045416.1"/>
    <property type="molecule type" value="Genomic_DNA"/>
</dbReference>
<dbReference type="PANTHER" id="PTHR46354:SF13">
    <property type="entry name" value="PROTEIN DOG1-LIKE 4"/>
    <property type="match status" value="1"/>
</dbReference>
<evidence type="ECO:0000313" key="4">
    <source>
        <dbReference type="Proteomes" id="UP001177140"/>
    </source>
</evidence>
<dbReference type="PROSITE" id="PS51806">
    <property type="entry name" value="DOG1"/>
    <property type="match status" value="1"/>
</dbReference>
<protein>
    <recommendedName>
        <fullName evidence="2">DOG1 domain-containing protein</fullName>
    </recommendedName>
</protein>
<dbReference type="InterPro" id="IPR025422">
    <property type="entry name" value="TGA_domain"/>
</dbReference>